<proteinExistence type="predicted"/>
<dbReference type="EMBL" id="BAAARJ010000002">
    <property type="protein sequence ID" value="GAA2596362.1"/>
    <property type="molecule type" value="Genomic_DNA"/>
</dbReference>
<evidence type="ECO:0000256" key="1">
    <source>
        <dbReference type="SAM" id="MobiDB-lite"/>
    </source>
</evidence>
<keyword evidence="3" id="KW-1185">Reference proteome</keyword>
<feature type="compositionally biased region" description="Polar residues" evidence="1">
    <location>
        <begin position="43"/>
        <end position="61"/>
    </location>
</feature>
<dbReference type="Proteomes" id="UP001501447">
    <property type="component" value="Unassembled WGS sequence"/>
</dbReference>
<sequence>MRPDRFARARALPYAPVVGEGVHQQQAPPGGVVRARLAESGISGWQESETSSTKVPSSGAP</sequence>
<comment type="caution">
    <text evidence="2">The sequence shown here is derived from an EMBL/GenBank/DDBJ whole genome shotgun (WGS) entry which is preliminary data.</text>
</comment>
<evidence type="ECO:0000313" key="2">
    <source>
        <dbReference type="EMBL" id="GAA2596362.1"/>
    </source>
</evidence>
<reference evidence="3" key="1">
    <citation type="journal article" date="2019" name="Int. J. Syst. Evol. Microbiol.">
        <title>The Global Catalogue of Microorganisms (GCM) 10K type strain sequencing project: providing services to taxonomists for standard genome sequencing and annotation.</title>
        <authorList>
            <consortium name="The Broad Institute Genomics Platform"/>
            <consortium name="The Broad Institute Genome Sequencing Center for Infectious Disease"/>
            <person name="Wu L."/>
            <person name="Ma J."/>
        </authorList>
    </citation>
    <scope>NUCLEOTIDE SEQUENCE [LARGE SCALE GENOMIC DNA]</scope>
    <source>
        <strain evidence="3">JCM 16373</strain>
    </source>
</reference>
<evidence type="ECO:0000313" key="3">
    <source>
        <dbReference type="Proteomes" id="UP001501447"/>
    </source>
</evidence>
<protein>
    <submittedName>
        <fullName evidence="2">Uncharacterized protein</fullName>
    </submittedName>
</protein>
<organism evidence="2 3">
    <name type="scientific">Streptomyces axinellae</name>
    <dbReference type="NCBI Taxonomy" id="552788"/>
    <lineage>
        <taxon>Bacteria</taxon>
        <taxon>Bacillati</taxon>
        <taxon>Actinomycetota</taxon>
        <taxon>Actinomycetes</taxon>
        <taxon>Kitasatosporales</taxon>
        <taxon>Streptomycetaceae</taxon>
        <taxon>Streptomyces</taxon>
    </lineage>
</organism>
<feature type="region of interest" description="Disordered" evidence="1">
    <location>
        <begin position="40"/>
        <end position="61"/>
    </location>
</feature>
<gene>
    <name evidence="2" type="ORF">GCM10009863_07150</name>
</gene>
<name>A0ABP6C673_9ACTN</name>
<accession>A0ABP6C673</accession>
<dbReference type="RefSeq" id="WP_344561998.1">
    <property type="nucleotide sequence ID" value="NZ_BAAARJ010000002.1"/>
</dbReference>